<dbReference type="SUPFAM" id="SSF103473">
    <property type="entry name" value="MFS general substrate transporter"/>
    <property type="match status" value="2"/>
</dbReference>
<evidence type="ECO:0000256" key="2">
    <source>
        <dbReference type="ARBA" id="ARBA00022692"/>
    </source>
</evidence>
<evidence type="ECO:0000256" key="5">
    <source>
        <dbReference type="SAM" id="MobiDB-lite"/>
    </source>
</evidence>
<feature type="transmembrane region" description="Helical" evidence="6">
    <location>
        <begin position="416"/>
        <end position="436"/>
    </location>
</feature>
<feature type="transmembrane region" description="Helical" evidence="6">
    <location>
        <begin position="159"/>
        <end position="183"/>
    </location>
</feature>
<feature type="transmembrane region" description="Helical" evidence="6">
    <location>
        <begin position="387"/>
        <end position="409"/>
    </location>
</feature>
<feature type="domain" description="Major facilitator superfamily (MFS) profile" evidence="7">
    <location>
        <begin position="31"/>
        <end position="547"/>
    </location>
</feature>
<dbReference type="PROSITE" id="PS50850">
    <property type="entry name" value="MFS"/>
    <property type="match status" value="2"/>
</dbReference>
<proteinExistence type="predicted"/>
<evidence type="ECO:0000256" key="4">
    <source>
        <dbReference type="ARBA" id="ARBA00023136"/>
    </source>
</evidence>
<protein>
    <recommendedName>
        <fullName evidence="7">Major facilitator superfamily (MFS) profile domain-containing protein</fullName>
    </recommendedName>
</protein>
<evidence type="ECO:0000256" key="3">
    <source>
        <dbReference type="ARBA" id="ARBA00022989"/>
    </source>
</evidence>
<feature type="transmembrane region" description="Helical" evidence="6">
    <location>
        <begin position="992"/>
        <end position="1012"/>
    </location>
</feature>
<feature type="transmembrane region" description="Helical" evidence="6">
    <location>
        <begin position="522"/>
        <end position="542"/>
    </location>
</feature>
<keyword evidence="9" id="KW-1185">Reference proteome</keyword>
<dbReference type="GO" id="GO:0005886">
    <property type="term" value="C:plasma membrane"/>
    <property type="evidence" value="ECO:0007669"/>
    <property type="project" value="TreeGrafter"/>
</dbReference>
<evidence type="ECO:0000259" key="7">
    <source>
        <dbReference type="PROSITE" id="PS50850"/>
    </source>
</evidence>
<feature type="transmembrane region" description="Helical" evidence="6">
    <location>
        <begin position="456"/>
        <end position="480"/>
    </location>
</feature>
<feature type="transmembrane region" description="Helical" evidence="6">
    <location>
        <begin position="731"/>
        <end position="754"/>
    </location>
</feature>
<dbReference type="GO" id="GO:0022857">
    <property type="term" value="F:transmembrane transporter activity"/>
    <property type="evidence" value="ECO:0007669"/>
    <property type="project" value="InterPro"/>
</dbReference>
<feature type="transmembrane region" description="Helical" evidence="6">
    <location>
        <begin position="760"/>
        <end position="780"/>
    </location>
</feature>
<reference evidence="8" key="1">
    <citation type="submission" date="2023-06" db="EMBL/GenBank/DDBJ databases">
        <authorList>
            <person name="Noh H."/>
        </authorList>
    </citation>
    <scope>NUCLEOTIDE SEQUENCE</scope>
    <source>
        <strain evidence="8">DUCC20226</strain>
    </source>
</reference>
<dbReference type="InterPro" id="IPR011701">
    <property type="entry name" value="MFS"/>
</dbReference>
<feature type="transmembrane region" description="Helical" evidence="6">
    <location>
        <begin position="645"/>
        <end position="665"/>
    </location>
</feature>
<dbReference type="Proteomes" id="UP001265746">
    <property type="component" value="Unassembled WGS sequence"/>
</dbReference>
<dbReference type="PANTHER" id="PTHR23502:SF181">
    <property type="entry name" value="MAJOR FACILITATOR SUPERFAMILY (MFS) PROFILE DOMAIN-CONTAINING PROTEIN"/>
    <property type="match status" value="1"/>
</dbReference>
<accession>A0AAD9S3V0</accession>
<organism evidence="8 9">
    <name type="scientific">Phomopsis amygdali</name>
    <name type="common">Fusicoccum amygdali</name>
    <dbReference type="NCBI Taxonomy" id="1214568"/>
    <lineage>
        <taxon>Eukaryota</taxon>
        <taxon>Fungi</taxon>
        <taxon>Dikarya</taxon>
        <taxon>Ascomycota</taxon>
        <taxon>Pezizomycotina</taxon>
        <taxon>Sordariomycetes</taxon>
        <taxon>Sordariomycetidae</taxon>
        <taxon>Diaporthales</taxon>
        <taxon>Diaporthaceae</taxon>
        <taxon>Diaporthe</taxon>
    </lineage>
</organism>
<dbReference type="EMBL" id="JAUJFL010000009">
    <property type="protein sequence ID" value="KAK2597504.1"/>
    <property type="molecule type" value="Genomic_DNA"/>
</dbReference>
<feature type="transmembrane region" description="Helical" evidence="6">
    <location>
        <begin position="956"/>
        <end position="980"/>
    </location>
</feature>
<name>A0AAD9S3V0_PHOAM</name>
<comment type="subcellular location">
    <subcellularLocation>
        <location evidence="1">Membrane</location>
        <topology evidence="1">Multi-pass membrane protein</topology>
    </subcellularLocation>
</comment>
<feature type="transmembrane region" description="Helical" evidence="6">
    <location>
        <begin position="32"/>
        <end position="55"/>
    </location>
</feature>
<feature type="region of interest" description="Disordered" evidence="5">
    <location>
        <begin position="1"/>
        <end position="24"/>
    </location>
</feature>
<feature type="transmembrane region" description="Helical" evidence="6">
    <location>
        <begin position="931"/>
        <end position="950"/>
    </location>
</feature>
<feature type="transmembrane region" description="Helical" evidence="6">
    <location>
        <begin position="672"/>
        <end position="691"/>
    </location>
</feature>
<comment type="caution">
    <text evidence="8">The sequence shown here is derived from an EMBL/GenBank/DDBJ whole genome shotgun (WGS) entry which is preliminary data.</text>
</comment>
<gene>
    <name evidence="8" type="ORF">N8I77_012286</name>
</gene>
<feature type="domain" description="Major facilitator superfamily (MFS) profile" evidence="7">
    <location>
        <begin position="607"/>
        <end position="1049"/>
    </location>
</feature>
<dbReference type="Pfam" id="PF07690">
    <property type="entry name" value="MFS_1"/>
    <property type="match status" value="2"/>
</dbReference>
<keyword evidence="3 6" id="KW-1133">Transmembrane helix</keyword>
<feature type="transmembrane region" description="Helical" evidence="6">
    <location>
        <begin position="492"/>
        <end position="516"/>
    </location>
</feature>
<dbReference type="Gene3D" id="1.20.1250.20">
    <property type="entry name" value="MFS general substrate transporter like domains"/>
    <property type="match status" value="2"/>
</dbReference>
<dbReference type="AlphaFoldDB" id="A0AAD9S3V0"/>
<feature type="transmembrane region" description="Helical" evidence="6">
    <location>
        <begin position="101"/>
        <end position="119"/>
    </location>
</feature>
<dbReference type="InterPro" id="IPR036259">
    <property type="entry name" value="MFS_trans_sf"/>
</dbReference>
<evidence type="ECO:0000256" key="6">
    <source>
        <dbReference type="SAM" id="Phobius"/>
    </source>
</evidence>
<feature type="transmembrane region" description="Helical" evidence="6">
    <location>
        <begin position="1018"/>
        <end position="1044"/>
    </location>
</feature>
<keyword evidence="2 6" id="KW-0812">Transmembrane</keyword>
<evidence type="ECO:0000313" key="9">
    <source>
        <dbReference type="Proteomes" id="UP001265746"/>
    </source>
</evidence>
<feature type="transmembrane region" description="Helical" evidence="6">
    <location>
        <begin position="331"/>
        <end position="358"/>
    </location>
</feature>
<feature type="transmembrane region" description="Helical" evidence="6">
    <location>
        <begin position="67"/>
        <end position="89"/>
    </location>
</feature>
<keyword evidence="4 6" id="KW-0472">Membrane</keyword>
<dbReference type="InterPro" id="IPR020846">
    <property type="entry name" value="MFS_dom"/>
</dbReference>
<evidence type="ECO:0000256" key="1">
    <source>
        <dbReference type="ARBA" id="ARBA00004141"/>
    </source>
</evidence>
<evidence type="ECO:0000313" key="8">
    <source>
        <dbReference type="EMBL" id="KAK2597504.1"/>
    </source>
</evidence>
<feature type="transmembrane region" description="Helical" evidence="6">
    <location>
        <begin position="605"/>
        <end position="625"/>
    </location>
</feature>
<sequence>MPQHAQQEDPRNGHANKREDAKSDDGFPTYQLTILAICRFSEPIAFNSILAYTYIMVQDLNGTDVNASFYAGLLVSAYAVAEALTSMIWGAVSDRYGRKPVVLIGLCGVAISSLIFGLAKTYWVALLARFVGGSLNGNVSVMQTMVAEMVKKPEHEPRAYAVQPFVWFLGSIIGSAMGGYLAQPAKFYPDIFPEDGLFGQYPYLLPNLVSVAVIVIAVIQGIIFLDETNPQFIKGRQEQLHATDGEEDDEITPLIRTVSQPRSIMEEIRHGSRPIVAEEGLPTATDQRFDLRHNSFGTMHSIQVRPEIEDLQQGHPQATSPVKGQDKAFNFAVIMLILALVIAAFHQMAFGAILPIYLLDSPSYNSTMARSPQLDLTGGMGYSLHDVGGFLAVNGFIALFIQGVIFPFFVEGTGVWLSFLLPTILYPLCYVLMPFLSLLRPVGQRDGEPDSVYLSAGIYVTLFLQNFAGIILTPCALILLKNACPSPLVLGRVNGLAMSAVCIARTISSPLVGVFYDAGGSATAWGSCAVVAVLGVIQLWWVPKDKVASMASLPTGVVTGEKSEFNENETVERYNQAIDHDRETFLPRPSDDLKDPLNWALSLKVAVLVQVCLLAALGTINTAIINPAYSQLARDFDITIVQASYQTTVVIVLNGIGPFIWVPLANTYGRRPIYLVSTLLGFASILGSAYARTYSQLIGARVLNGLFPAAMALGPSTVVDCFFFHERGRAMGLFTVILTTGAHIAPILGGLIGQFLGWRWIFKFTAILDGVMFLVILVGLPETLYVRNTDQLTHTIPTDRREREAPSLGLKAYAARLKPYAGPFPATKLRWSDFIWPALRMAQYPSVLFPAAYYAAQYGFGSILPAVTVAAIFSERFGWDTLEIGLAYGGALTVGGVLGESVAGVILDAIVKRARHRLGGVNPEPEARLQAIWTGAVLLPVGLLIYGFTIEYRTHWFVPLFGMGLSVFGLQPIATTCYTYSIDCYREQGGDVATFFNFLRQIFGMTFAFYVVLLCRRIGYQFAFLLFVIWGSVLGFVPILILMWKGKEIRLWFERKQEERSELR</sequence>
<feature type="transmembrane region" description="Helical" evidence="6">
    <location>
        <begin position="203"/>
        <end position="225"/>
    </location>
</feature>
<feature type="transmembrane region" description="Helical" evidence="6">
    <location>
        <begin position="851"/>
        <end position="873"/>
    </location>
</feature>
<feature type="transmembrane region" description="Helical" evidence="6">
    <location>
        <begin position="885"/>
        <end position="910"/>
    </location>
</feature>
<dbReference type="PANTHER" id="PTHR23502">
    <property type="entry name" value="MAJOR FACILITATOR SUPERFAMILY"/>
    <property type="match status" value="1"/>
</dbReference>